<keyword evidence="2" id="KW-1185">Reference proteome</keyword>
<dbReference type="EMBL" id="CP002382">
    <property type="protein sequence ID" value="AEP10551.1"/>
    <property type="molecule type" value="Genomic_DNA"/>
</dbReference>
<dbReference type="Proteomes" id="UP000009286">
    <property type="component" value="Chromosome"/>
</dbReference>
<protein>
    <submittedName>
        <fullName evidence="1">Uncharacterized protein</fullName>
    </submittedName>
</protein>
<gene>
    <name evidence="1" type="ordered locus">MICA_2248</name>
</gene>
<reference evidence="1 2" key="1">
    <citation type="journal article" date="2011" name="BMC Genomics">
        <title>Genomic insights into an obligate epibiotic bacterial predator: Micavibrio aeruginosavorus ARL-13.</title>
        <authorList>
            <person name="Wang Z."/>
            <person name="Kadouri D."/>
            <person name="Wu M."/>
        </authorList>
    </citation>
    <scope>NUCLEOTIDE SEQUENCE [LARGE SCALE GENOMIC DNA]</scope>
    <source>
        <strain evidence="1 2">ARL-13</strain>
    </source>
</reference>
<organism evidence="1 2">
    <name type="scientific">Micavibrio aeruginosavorus (strain ARL-13)</name>
    <dbReference type="NCBI Taxonomy" id="856793"/>
    <lineage>
        <taxon>Bacteria</taxon>
        <taxon>Pseudomonadati</taxon>
        <taxon>Bdellovibrionota</taxon>
        <taxon>Bdellovibrionia</taxon>
        <taxon>Bdellovibrionales</taxon>
        <taxon>Pseudobdellovibrionaceae</taxon>
        <taxon>Micavibrio</taxon>
    </lineage>
</organism>
<evidence type="ECO:0000313" key="1">
    <source>
        <dbReference type="EMBL" id="AEP10551.1"/>
    </source>
</evidence>
<dbReference type="AlphaFoldDB" id="G2KS43"/>
<name>G2KS43_MICAA</name>
<evidence type="ECO:0000313" key="2">
    <source>
        <dbReference type="Proteomes" id="UP000009286"/>
    </source>
</evidence>
<dbReference type="KEGG" id="mai:MICA_2248"/>
<dbReference type="HOGENOM" id="CLU_3254019_0_0_5"/>
<sequence length="42" mass="4895">MFKTEFVGQLTNPESGEKKFKNLKTMPDLFDLVPPLFHPICR</sequence>
<accession>G2KS43</accession>
<dbReference type="STRING" id="856793.MICA_2248"/>
<proteinExistence type="predicted"/>